<evidence type="ECO:0000313" key="2">
    <source>
        <dbReference type="EMBL" id="UYC80111.1"/>
    </source>
</evidence>
<gene>
    <name evidence="2" type="ORF">OE229_13325</name>
</gene>
<feature type="transmembrane region" description="Helical" evidence="1">
    <location>
        <begin position="137"/>
        <end position="158"/>
    </location>
</feature>
<feature type="transmembrane region" description="Helical" evidence="1">
    <location>
        <begin position="165"/>
        <end position="184"/>
    </location>
</feature>
<feature type="transmembrane region" description="Helical" evidence="1">
    <location>
        <begin position="45"/>
        <end position="67"/>
    </location>
</feature>
<dbReference type="AlphaFoldDB" id="A0A9Q9P7U3"/>
<proteinExistence type="predicted"/>
<feature type="transmembrane region" description="Helical" evidence="1">
    <location>
        <begin position="262"/>
        <end position="282"/>
    </location>
</feature>
<feature type="transmembrane region" description="Helical" evidence="1">
    <location>
        <begin position="87"/>
        <end position="106"/>
    </location>
</feature>
<feature type="transmembrane region" description="Helical" evidence="1">
    <location>
        <begin position="204"/>
        <end position="227"/>
    </location>
</feature>
<feature type="transmembrane region" description="Helical" evidence="1">
    <location>
        <begin position="234"/>
        <end position="256"/>
    </location>
</feature>
<evidence type="ECO:0000313" key="3">
    <source>
        <dbReference type="Proteomes" id="UP001062223"/>
    </source>
</evidence>
<evidence type="ECO:0000256" key="1">
    <source>
        <dbReference type="SAM" id="Phobius"/>
    </source>
</evidence>
<name>A0A9Q9P7U3_9MICO</name>
<keyword evidence="1" id="KW-0812">Transmembrane</keyword>
<reference evidence="2" key="1">
    <citation type="submission" date="2022-09" db="EMBL/GenBank/DDBJ databases">
        <title>Taxonomy of Curtobacterium flaccumfaciens.</title>
        <authorList>
            <person name="Osdaghi E."/>
            <person name="Taghavi S.M."/>
            <person name="Hamidizade M."/>
            <person name="Abachi H."/>
            <person name="Fazliarab A."/>
            <person name="Baeyen S."/>
            <person name="Portier P."/>
            <person name="Van Vaerenbergh J."/>
            <person name="Jacques M.-A."/>
        </authorList>
    </citation>
    <scope>NUCLEOTIDE SEQUENCE</scope>
    <source>
        <strain evidence="2">AGQB46</strain>
    </source>
</reference>
<dbReference type="Proteomes" id="UP001062223">
    <property type="component" value="Chromosome"/>
</dbReference>
<dbReference type="KEGG" id="cpoi:OE229_13325"/>
<organism evidence="2 3">
    <name type="scientific">Curtobacterium poinsettiae</name>
    <dbReference type="NCBI Taxonomy" id="159612"/>
    <lineage>
        <taxon>Bacteria</taxon>
        <taxon>Bacillati</taxon>
        <taxon>Actinomycetota</taxon>
        <taxon>Actinomycetes</taxon>
        <taxon>Micrococcales</taxon>
        <taxon>Microbacteriaceae</taxon>
        <taxon>Curtobacterium</taxon>
    </lineage>
</organism>
<sequence>MLGTLLDVADAHGRTRPARGEVVGLRLHGLRAWADSVVPSAVRGIAASIGAGSALGFALVYGVFVVWGPWDARPLQTPGDLRTFGPFWNAGILVVVPLALMALAAAVRSRWGVYLLAVLAVLGAAAAWLLGRSDESWNGPHSTTTGVTLLLILLANCGDPRHRGAFLWGLAVVGGGLASYAVLFPSSGRPFRLTTVTDSAMWTVVAPAWMLAAAGALLAILVVVLLVQRRQELAASLSIAWIPWGAAGAIALRWFANERTDAVIMVIGSATLVLVSLTVVALRRTPRRAVSH</sequence>
<dbReference type="EMBL" id="CP106879">
    <property type="protein sequence ID" value="UYC80111.1"/>
    <property type="molecule type" value="Genomic_DNA"/>
</dbReference>
<feature type="transmembrane region" description="Helical" evidence="1">
    <location>
        <begin position="113"/>
        <end position="131"/>
    </location>
</feature>
<dbReference type="RefSeq" id="WP_262138430.1">
    <property type="nucleotide sequence ID" value="NZ_CP106879.1"/>
</dbReference>
<accession>A0A9Q9P7U3</accession>
<keyword evidence="1" id="KW-0472">Membrane</keyword>
<keyword evidence="1" id="KW-1133">Transmembrane helix</keyword>
<protein>
    <submittedName>
        <fullName evidence="2">Uncharacterized protein</fullName>
    </submittedName>
</protein>